<dbReference type="GO" id="GO:0000049">
    <property type="term" value="F:tRNA binding"/>
    <property type="evidence" value="ECO:0007669"/>
    <property type="project" value="UniProtKB-UniRule"/>
</dbReference>
<comment type="similarity">
    <text evidence="1 2">Belongs to the DTD family.</text>
</comment>
<organism evidence="3 4">
    <name type="scientific">Mongoliibacter ruber</name>
    <dbReference type="NCBI Taxonomy" id="1750599"/>
    <lineage>
        <taxon>Bacteria</taxon>
        <taxon>Pseudomonadati</taxon>
        <taxon>Bacteroidota</taxon>
        <taxon>Cytophagia</taxon>
        <taxon>Cytophagales</taxon>
        <taxon>Cyclobacteriaceae</taxon>
        <taxon>Mongoliibacter</taxon>
    </lineage>
</organism>
<dbReference type="RefSeq" id="WP_106135016.1">
    <property type="nucleotide sequence ID" value="NZ_PVTR01000012.1"/>
</dbReference>
<dbReference type="FunFam" id="3.50.80.10:FF:000001">
    <property type="entry name" value="D-aminoacyl-tRNA deacylase"/>
    <property type="match status" value="1"/>
</dbReference>
<comment type="subunit">
    <text evidence="2">Homodimer.</text>
</comment>
<gene>
    <name evidence="2" type="primary">dtd</name>
    <name evidence="3" type="ORF">CLW00_11261</name>
</gene>
<evidence type="ECO:0000313" key="4">
    <source>
        <dbReference type="Proteomes" id="UP000238157"/>
    </source>
</evidence>
<comment type="catalytic activity">
    <reaction evidence="2">
        <text>a D-aminoacyl-tRNA + H2O = a tRNA + a D-alpha-amino acid + H(+)</text>
        <dbReference type="Rhea" id="RHEA:13953"/>
        <dbReference type="Rhea" id="RHEA-COMP:10123"/>
        <dbReference type="Rhea" id="RHEA-COMP:10124"/>
        <dbReference type="ChEBI" id="CHEBI:15377"/>
        <dbReference type="ChEBI" id="CHEBI:15378"/>
        <dbReference type="ChEBI" id="CHEBI:59871"/>
        <dbReference type="ChEBI" id="CHEBI:78442"/>
        <dbReference type="ChEBI" id="CHEBI:79333"/>
        <dbReference type="EC" id="3.1.1.96"/>
    </reaction>
</comment>
<dbReference type="GO" id="GO:0005737">
    <property type="term" value="C:cytoplasm"/>
    <property type="evidence" value="ECO:0007669"/>
    <property type="project" value="UniProtKB-SubCell"/>
</dbReference>
<comment type="function">
    <text evidence="2">An aminoacyl-tRNA editing enzyme that deacylates mischarged D-aminoacyl-tRNAs. Also deacylates mischarged glycyl-tRNA(Ala), protecting cells against glycine mischarging by AlaRS. Acts via tRNA-based rather than protein-based catalysis; rejects L-amino acids rather than detecting D-amino acids in the active site. By recycling D-aminoacyl-tRNA to D-amino acids and free tRNA molecules, this enzyme counteracts the toxicity associated with the formation of D-aminoacyl-tRNA entities in vivo and helps enforce protein L-homochirality.</text>
</comment>
<dbReference type="GO" id="GO:0043908">
    <property type="term" value="F:Ser(Gly)-tRNA(Ala) hydrolase activity"/>
    <property type="evidence" value="ECO:0007669"/>
    <property type="project" value="UniProtKB-UniRule"/>
</dbReference>
<keyword evidence="2" id="KW-0694">RNA-binding</keyword>
<dbReference type="EMBL" id="PVTR01000012">
    <property type="protein sequence ID" value="PRY85480.1"/>
    <property type="molecule type" value="Genomic_DNA"/>
</dbReference>
<keyword evidence="2" id="KW-0378">Hydrolase</keyword>
<comment type="catalytic activity">
    <reaction evidence="2">
        <text>glycyl-tRNA(Ala) + H2O = tRNA(Ala) + glycine + H(+)</text>
        <dbReference type="Rhea" id="RHEA:53744"/>
        <dbReference type="Rhea" id="RHEA-COMP:9657"/>
        <dbReference type="Rhea" id="RHEA-COMP:13640"/>
        <dbReference type="ChEBI" id="CHEBI:15377"/>
        <dbReference type="ChEBI" id="CHEBI:15378"/>
        <dbReference type="ChEBI" id="CHEBI:57305"/>
        <dbReference type="ChEBI" id="CHEBI:78442"/>
        <dbReference type="ChEBI" id="CHEBI:78522"/>
    </reaction>
</comment>
<dbReference type="OrthoDB" id="9801395at2"/>
<dbReference type="GO" id="GO:0106026">
    <property type="term" value="F:Gly-tRNA(Ala) deacylase activity"/>
    <property type="evidence" value="ECO:0007669"/>
    <property type="project" value="UniProtKB-UniRule"/>
</dbReference>
<dbReference type="SUPFAM" id="SSF69500">
    <property type="entry name" value="DTD-like"/>
    <property type="match status" value="1"/>
</dbReference>
<accession>A0A2T0WFJ4</accession>
<evidence type="ECO:0000256" key="1">
    <source>
        <dbReference type="ARBA" id="ARBA00009673"/>
    </source>
</evidence>
<dbReference type="GO" id="GO:0051500">
    <property type="term" value="F:D-tyrosyl-tRNA(Tyr) deacylase activity"/>
    <property type="evidence" value="ECO:0007669"/>
    <property type="project" value="TreeGrafter"/>
</dbReference>
<keyword evidence="4" id="KW-1185">Reference proteome</keyword>
<name>A0A2T0WFJ4_9BACT</name>
<comment type="subcellular location">
    <subcellularLocation>
        <location evidence="2">Cytoplasm</location>
    </subcellularLocation>
</comment>
<dbReference type="NCBIfam" id="TIGR00256">
    <property type="entry name" value="D-aminoacyl-tRNA deacylase"/>
    <property type="match status" value="1"/>
</dbReference>
<dbReference type="PANTHER" id="PTHR10472:SF5">
    <property type="entry name" value="D-AMINOACYL-TRNA DEACYLASE 1"/>
    <property type="match status" value="1"/>
</dbReference>
<dbReference type="AlphaFoldDB" id="A0A2T0WFJ4"/>
<feature type="short sequence motif" description="Gly-cisPro motif, important for rejection of L-amino acids" evidence="2">
    <location>
        <begin position="138"/>
        <end position="139"/>
    </location>
</feature>
<dbReference type="InterPro" id="IPR003732">
    <property type="entry name" value="Daa-tRNA_deacyls_DTD"/>
</dbReference>
<protein>
    <recommendedName>
        <fullName evidence="2">D-aminoacyl-tRNA deacylase</fullName>
        <shortName evidence="2">DTD</shortName>
        <ecNumber evidence="2">3.1.1.96</ecNumber>
    </recommendedName>
    <alternativeName>
        <fullName evidence="2">Gly-tRNA(Ala) deacylase</fullName>
        <ecNumber evidence="2">3.1.1.-</ecNumber>
    </alternativeName>
</protein>
<reference evidence="3 4" key="1">
    <citation type="submission" date="2018-03" db="EMBL/GenBank/DDBJ databases">
        <title>Genomic Encyclopedia of Archaeal and Bacterial Type Strains, Phase II (KMG-II): from individual species to whole genera.</title>
        <authorList>
            <person name="Goeker M."/>
        </authorList>
    </citation>
    <scope>NUCLEOTIDE SEQUENCE [LARGE SCALE GENOMIC DNA]</scope>
    <source>
        <strain evidence="3 4">DSM 27929</strain>
    </source>
</reference>
<dbReference type="CDD" id="cd00563">
    <property type="entry name" value="Dtyr_deacylase"/>
    <property type="match status" value="1"/>
</dbReference>
<dbReference type="Proteomes" id="UP000238157">
    <property type="component" value="Unassembled WGS sequence"/>
</dbReference>
<dbReference type="PANTHER" id="PTHR10472">
    <property type="entry name" value="D-TYROSYL-TRNA TYR DEACYLASE"/>
    <property type="match status" value="1"/>
</dbReference>
<evidence type="ECO:0000256" key="2">
    <source>
        <dbReference type="HAMAP-Rule" id="MF_00518"/>
    </source>
</evidence>
<keyword evidence="2" id="KW-0963">Cytoplasm</keyword>
<dbReference type="Pfam" id="PF02580">
    <property type="entry name" value="Tyr_Deacylase"/>
    <property type="match status" value="1"/>
</dbReference>
<dbReference type="GO" id="GO:0019478">
    <property type="term" value="P:D-amino acid catabolic process"/>
    <property type="evidence" value="ECO:0007669"/>
    <property type="project" value="UniProtKB-UniRule"/>
</dbReference>
<evidence type="ECO:0000313" key="3">
    <source>
        <dbReference type="EMBL" id="PRY85480.1"/>
    </source>
</evidence>
<dbReference type="Gene3D" id="3.50.80.10">
    <property type="entry name" value="D-tyrosyl-tRNA(Tyr) deacylase"/>
    <property type="match status" value="1"/>
</dbReference>
<keyword evidence="2" id="KW-0820">tRNA-binding</keyword>
<dbReference type="EC" id="3.1.1.-" evidence="2"/>
<dbReference type="HAMAP" id="MF_00518">
    <property type="entry name" value="Deacylase_Dtd"/>
    <property type="match status" value="1"/>
</dbReference>
<dbReference type="EC" id="3.1.1.96" evidence="2"/>
<comment type="domain">
    <text evidence="2">A Gly-cisPro motif from one monomer fits into the active site of the other monomer to allow specific chiral rejection of L-amino acids.</text>
</comment>
<comment type="caution">
    <text evidence="3">The sequence shown here is derived from an EMBL/GenBank/DDBJ whole genome shotgun (WGS) entry which is preliminary data.</text>
</comment>
<dbReference type="InterPro" id="IPR023509">
    <property type="entry name" value="DTD-like_sf"/>
</dbReference>
<sequence length="150" mass="16416">MIAVIQRVSESSVKVKGEIIGQIDHGLLVLLGIEDADTTEDIDWLSKKIVNLRIFPDENMVMNKSLLDAGGDILLISQFTLHASTKKGNRPSYIKAAKPDFAIPMYEKFITALESDLGKQVQTGEFGADMKVSLVNDGPVTIVIDSKNKV</sequence>
<proteinExistence type="inferred from homology"/>